<keyword evidence="2" id="KW-0472">Membrane</keyword>
<reference evidence="3 4" key="1">
    <citation type="submission" date="2020-02" db="EMBL/GenBank/DDBJ databases">
        <authorList>
            <person name="Ma Q."/>
            <person name="Huang Y."/>
            <person name="Song X."/>
            <person name="Pei D."/>
        </authorList>
    </citation>
    <scope>NUCLEOTIDE SEQUENCE [LARGE SCALE GENOMIC DNA]</scope>
    <source>
        <strain evidence="3">Sxm20200214</strain>
        <tissue evidence="3">Leaf</tissue>
    </source>
</reference>
<keyword evidence="2" id="KW-0812">Transmembrane</keyword>
<evidence type="ECO:0000313" key="4">
    <source>
        <dbReference type="Proteomes" id="UP000886595"/>
    </source>
</evidence>
<organism evidence="3 4">
    <name type="scientific">Brassica carinata</name>
    <name type="common">Ethiopian mustard</name>
    <name type="synonym">Abyssinian cabbage</name>
    <dbReference type="NCBI Taxonomy" id="52824"/>
    <lineage>
        <taxon>Eukaryota</taxon>
        <taxon>Viridiplantae</taxon>
        <taxon>Streptophyta</taxon>
        <taxon>Embryophyta</taxon>
        <taxon>Tracheophyta</taxon>
        <taxon>Spermatophyta</taxon>
        <taxon>Magnoliopsida</taxon>
        <taxon>eudicotyledons</taxon>
        <taxon>Gunneridae</taxon>
        <taxon>Pentapetalae</taxon>
        <taxon>rosids</taxon>
        <taxon>malvids</taxon>
        <taxon>Brassicales</taxon>
        <taxon>Brassicaceae</taxon>
        <taxon>Brassiceae</taxon>
        <taxon>Brassica</taxon>
    </lineage>
</organism>
<sequence>MVATPHSRFRPLPDPPPSSCKSPPLEARSPLIPPEPPDPPDVLLLAPLRSSNLLSAFRALTGSVFVSSGVRVSTAWCGFHSSPTFQIEPWVLFAETSLLFVKLSEGIFSVSSWNMSYMDEHYLVLGISSVKMNHLPLIEDVSLALNLLVPLVEDMTSSLTLPQYEDLTLPQYEDVTLFYLLLVPQYEAGIRTFVLLALVSMVEGINAFKNGGFGWCIHGMDEAHDSQDSFLYMVSTFAVQILALQEALLSALCDRLSKLQVISDSNVFFFALRSGMDLNGIAGCLLDITNLATLFTPLSSKFHQCTAVCMAVTFAMYVFFRLCFSVTFF</sequence>
<dbReference type="Proteomes" id="UP000886595">
    <property type="component" value="Unassembled WGS sequence"/>
</dbReference>
<feature type="transmembrane region" description="Helical" evidence="2">
    <location>
        <begin position="307"/>
        <end position="328"/>
    </location>
</feature>
<dbReference type="AlphaFoldDB" id="A0A8X7V8S9"/>
<comment type="caution">
    <text evidence="3">The sequence shown here is derived from an EMBL/GenBank/DDBJ whole genome shotgun (WGS) entry which is preliminary data.</text>
</comment>
<name>A0A8X7V8S9_BRACI</name>
<dbReference type="EMBL" id="JAAMPC010000006">
    <property type="protein sequence ID" value="KAG2307620.1"/>
    <property type="molecule type" value="Genomic_DNA"/>
</dbReference>
<keyword evidence="2" id="KW-1133">Transmembrane helix</keyword>
<evidence type="ECO:0000256" key="2">
    <source>
        <dbReference type="SAM" id="Phobius"/>
    </source>
</evidence>
<proteinExistence type="predicted"/>
<evidence type="ECO:0008006" key="5">
    <source>
        <dbReference type="Google" id="ProtNLM"/>
    </source>
</evidence>
<gene>
    <name evidence="3" type="ORF">Bca52824_027368</name>
</gene>
<evidence type="ECO:0000313" key="3">
    <source>
        <dbReference type="EMBL" id="KAG2307620.1"/>
    </source>
</evidence>
<evidence type="ECO:0000256" key="1">
    <source>
        <dbReference type="SAM" id="MobiDB-lite"/>
    </source>
</evidence>
<keyword evidence="4" id="KW-1185">Reference proteome</keyword>
<protein>
    <recommendedName>
        <fullName evidence="5">RNase H type-1 domain-containing protein</fullName>
    </recommendedName>
</protein>
<accession>A0A8X7V8S9</accession>
<feature type="region of interest" description="Disordered" evidence="1">
    <location>
        <begin position="1"/>
        <end position="33"/>
    </location>
</feature>